<evidence type="ECO:0000313" key="1">
    <source>
        <dbReference type="EMBL" id="KHG00567.1"/>
    </source>
</evidence>
<dbReference type="AlphaFoldDB" id="A0A0B0MJK6"/>
<accession>A0A0B0MJK6</accession>
<proteinExistence type="predicted"/>
<keyword evidence="1" id="KW-0413">Isomerase</keyword>
<protein>
    <submittedName>
        <fullName evidence="1">Putative peptidyl-prolyl cis-trans isomerase D</fullName>
    </submittedName>
</protein>
<gene>
    <name evidence="1" type="ORF">F383_16610</name>
</gene>
<sequence length="41" mass="4832">MIFVEKEINVKKMEFLLNNTKGNKAKLFGKGRVYRKDESNL</sequence>
<dbReference type="EMBL" id="JRRC01136109">
    <property type="protein sequence ID" value="KHG00567.1"/>
    <property type="molecule type" value="Genomic_DNA"/>
</dbReference>
<reference evidence="2" key="1">
    <citation type="submission" date="2014-09" db="EMBL/GenBank/DDBJ databases">
        <authorList>
            <person name="Mudge J."/>
            <person name="Ramaraj T."/>
            <person name="Lindquist I.E."/>
            <person name="Bharti A.K."/>
            <person name="Sundararajan A."/>
            <person name="Cameron C.T."/>
            <person name="Woodward J.E."/>
            <person name="May G.D."/>
            <person name="Brubaker C."/>
            <person name="Broadhvest J."/>
            <person name="Wilkins T.A."/>
        </authorList>
    </citation>
    <scope>NUCLEOTIDE SEQUENCE</scope>
    <source>
        <strain evidence="2">cv. AKA8401</strain>
    </source>
</reference>
<name>A0A0B0MJK6_GOSAR</name>
<dbReference type="GO" id="GO:0016853">
    <property type="term" value="F:isomerase activity"/>
    <property type="evidence" value="ECO:0007669"/>
    <property type="project" value="UniProtKB-KW"/>
</dbReference>
<dbReference type="Proteomes" id="UP000032142">
    <property type="component" value="Unassembled WGS sequence"/>
</dbReference>
<comment type="caution">
    <text evidence="1">The sequence shown here is derived from an EMBL/GenBank/DDBJ whole genome shotgun (WGS) entry which is preliminary data.</text>
</comment>
<evidence type="ECO:0000313" key="2">
    <source>
        <dbReference type="Proteomes" id="UP000032142"/>
    </source>
</evidence>
<organism evidence="1 2">
    <name type="scientific">Gossypium arboreum</name>
    <name type="common">Tree cotton</name>
    <name type="synonym">Gossypium nanking</name>
    <dbReference type="NCBI Taxonomy" id="29729"/>
    <lineage>
        <taxon>Eukaryota</taxon>
        <taxon>Viridiplantae</taxon>
        <taxon>Streptophyta</taxon>
        <taxon>Embryophyta</taxon>
        <taxon>Tracheophyta</taxon>
        <taxon>Spermatophyta</taxon>
        <taxon>Magnoliopsida</taxon>
        <taxon>eudicotyledons</taxon>
        <taxon>Gunneridae</taxon>
        <taxon>Pentapetalae</taxon>
        <taxon>rosids</taxon>
        <taxon>malvids</taxon>
        <taxon>Malvales</taxon>
        <taxon>Malvaceae</taxon>
        <taxon>Malvoideae</taxon>
        <taxon>Gossypium</taxon>
    </lineage>
</organism>
<keyword evidence="2" id="KW-1185">Reference proteome</keyword>